<evidence type="ECO:0000256" key="1">
    <source>
        <dbReference type="SAM" id="MobiDB-lite"/>
    </source>
</evidence>
<dbReference type="OrthoDB" id="10548761at2759"/>
<feature type="compositionally biased region" description="Basic residues" evidence="1">
    <location>
        <begin position="34"/>
        <end position="45"/>
    </location>
</feature>
<reference evidence="2 3" key="1">
    <citation type="journal article" date="2021" name="Plant Biotechnol. J.">
        <title>Multi-omics assisted identification of the key and species-specific regulatory components of drought-tolerant mechanisms in Gossypium stocksii.</title>
        <authorList>
            <person name="Yu D."/>
            <person name="Ke L."/>
            <person name="Zhang D."/>
            <person name="Wu Y."/>
            <person name="Sun Y."/>
            <person name="Mei J."/>
            <person name="Sun J."/>
            <person name="Sun Y."/>
        </authorList>
    </citation>
    <scope>NUCLEOTIDE SEQUENCE [LARGE SCALE GENOMIC DNA]</scope>
    <source>
        <strain evidence="3">cv. E1</strain>
        <tissue evidence="2">Leaf</tissue>
    </source>
</reference>
<accession>A0A9D3US07</accession>
<comment type="caution">
    <text evidence="2">The sequence shown here is derived from an EMBL/GenBank/DDBJ whole genome shotgun (WGS) entry which is preliminary data.</text>
</comment>
<dbReference type="AlphaFoldDB" id="A0A9D3US07"/>
<protein>
    <submittedName>
        <fullName evidence="2">Uncharacterized protein</fullName>
    </submittedName>
</protein>
<keyword evidence="3" id="KW-1185">Reference proteome</keyword>
<evidence type="ECO:0000313" key="2">
    <source>
        <dbReference type="EMBL" id="KAH1056373.1"/>
    </source>
</evidence>
<feature type="region of interest" description="Disordered" evidence="1">
    <location>
        <begin position="13"/>
        <end position="48"/>
    </location>
</feature>
<dbReference type="Proteomes" id="UP000828251">
    <property type="component" value="Unassembled WGS sequence"/>
</dbReference>
<evidence type="ECO:0000313" key="3">
    <source>
        <dbReference type="Proteomes" id="UP000828251"/>
    </source>
</evidence>
<name>A0A9D3US07_9ROSI</name>
<organism evidence="2 3">
    <name type="scientific">Gossypium stocksii</name>
    <dbReference type="NCBI Taxonomy" id="47602"/>
    <lineage>
        <taxon>Eukaryota</taxon>
        <taxon>Viridiplantae</taxon>
        <taxon>Streptophyta</taxon>
        <taxon>Embryophyta</taxon>
        <taxon>Tracheophyta</taxon>
        <taxon>Spermatophyta</taxon>
        <taxon>Magnoliopsida</taxon>
        <taxon>eudicotyledons</taxon>
        <taxon>Gunneridae</taxon>
        <taxon>Pentapetalae</taxon>
        <taxon>rosids</taxon>
        <taxon>malvids</taxon>
        <taxon>Malvales</taxon>
        <taxon>Malvaceae</taxon>
        <taxon>Malvoideae</taxon>
        <taxon>Gossypium</taxon>
    </lineage>
</organism>
<proteinExistence type="predicted"/>
<dbReference type="EMBL" id="JAIQCV010000010">
    <property type="protein sequence ID" value="KAH1056373.1"/>
    <property type="molecule type" value="Genomic_DNA"/>
</dbReference>
<gene>
    <name evidence="2" type="ORF">J1N35_034438</name>
</gene>
<sequence>MYIDILINSGRKRRKTSTRATRVNLSSKEERNGLKMKRRQKRRANSRNSTITVTPIHFSSLANLPTVAQASSPIDISEDTPPPSIYEDSLMAPIVERVFFEAVKDFPSSLHQLLSKVGTLGLRYTEASDKELADTRVELDNVCELYNKKRELFVEKGGSSTANLAPSTVGDVITLVHPSVTEDVIIVATTVENDALANQDWGGGDDVTEQ</sequence>